<dbReference type="Gene3D" id="3.40.50.620">
    <property type="entry name" value="HUPs"/>
    <property type="match status" value="1"/>
</dbReference>
<dbReference type="InterPro" id="IPR006015">
    <property type="entry name" value="Universal_stress_UspA"/>
</dbReference>
<proteinExistence type="inferred from homology"/>
<dbReference type="InterPro" id="IPR014729">
    <property type="entry name" value="Rossmann-like_a/b/a_fold"/>
</dbReference>
<accession>A0A1H0VZP8</accession>
<name>A0A1H0VZP8_9BACT</name>
<reference evidence="3 4" key="1">
    <citation type="submission" date="2016-10" db="EMBL/GenBank/DDBJ databases">
        <authorList>
            <person name="de Groot N.N."/>
        </authorList>
    </citation>
    <scope>NUCLEOTIDE SEQUENCE [LARGE SCALE GENOMIC DNA]</scope>
    <source>
        <strain evidence="3 4">DSM 12130</strain>
    </source>
</reference>
<dbReference type="AlphaFoldDB" id="A0A1H0VZP8"/>
<dbReference type="PANTHER" id="PTHR46268:SF6">
    <property type="entry name" value="UNIVERSAL STRESS PROTEIN UP12"/>
    <property type="match status" value="1"/>
</dbReference>
<dbReference type="CDD" id="cd00293">
    <property type="entry name" value="USP-like"/>
    <property type="match status" value="1"/>
</dbReference>
<dbReference type="PRINTS" id="PR01438">
    <property type="entry name" value="UNVRSLSTRESS"/>
</dbReference>
<dbReference type="Proteomes" id="UP000199073">
    <property type="component" value="Unassembled WGS sequence"/>
</dbReference>
<sequence length="131" mass="15056">MKFMVCYDESDEAQVALREAQKHALRWDAEIEVVNAILRVEPIRHKRLLELEEQLEIEVNQLFGNYNIPYTVTLLVDDTNIGEELVKLAERNEVDLLFLGIKKRSKVGKMLFGSTAQYVILHATCPVVTVK</sequence>
<organism evidence="3 4">
    <name type="scientific">Desulforhopalus singaporensis</name>
    <dbReference type="NCBI Taxonomy" id="91360"/>
    <lineage>
        <taxon>Bacteria</taxon>
        <taxon>Pseudomonadati</taxon>
        <taxon>Thermodesulfobacteriota</taxon>
        <taxon>Desulfobulbia</taxon>
        <taxon>Desulfobulbales</taxon>
        <taxon>Desulfocapsaceae</taxon>
        <taxon>Desulforhopalus</taxon>
    </lineage>
</organism>
<comment type="similarity">
    <text evidence="1">Belongs to the universal stress protein A family.</text>
</comment>
<evidence type="ECO:0000256" key="1">
    <source>
        <dbReference type="ARBA" id="ARBA00008791"/>
    </source>
</evidence>
<dbReference type="SUPFAM" id="SSF52402">
    <property type="entry name" value="Adenine nucleotide alpha hydrolases-like"/>
    <property type="match status" value="1"/>
</dbReference>
<dbReference type="Pfam" id="PF00582">
    <property type="entry name" value="Usp"/>
    <property type="match status" value="1"/>
</dbReference>
<gene>
    <name evidence="3" type="ORF">SAMN05660330_04339</name>
</gene>
<dbReference type="PANTHER" id="PTHR46268">
    <property type="entry name" value="STRESS RESPONSE PROTEIN NHAX"/>
    <property type="match status" value="1"/>
</dbReference>
<protein>
    <submittedName>
        <fullName evidence="3">Nucleotide-binding universal stress protein, UspA family</fullName>
    </submittedName>
</protein>
<feature type="domain" description="UspA" evidence="2">
    <location>
        <begin position="2"/>
        <end position="131"/>
    </location>
</feature>
<evidence type="ECO:0000259" key="2">
    <source>
        <dbReference type="Pfam" id="PF00582"/>
    </source>
</evidence>
<dbReference type="RefSeq" id="WP_143005604.1">
    <property type="nucleotide sequence ID" value="NZ_FNJI01000080.1"/>
</dbReference>
<keyword evidence="4" id="KW-1185">Reference proteome</keyword>
<dbReference type="EMBL" id="FNJI01000080">
    <property type="protein sequence ID" value="SDP83920.1"/>
    <property type="molecule type" value="Genomic_DNA"/>
</dbReference>
<evidence type="ECO:0000313" key="4">
    <source>
        <dbReference type="Proteomes" id="UP000199073"/>
    </source>
</evidence>
<evidence type="ECO:0000313" key="3">
    <source>
        <dbReference type="EMBL" id="SDP83920.1"/>
    </source>
</evidence>
<dbReference type="STRING" id="91360.SAMN05660330_04339"/>
<dbReference type="OrthoDB" id="5419113at2"/>
<dbReference type="InterPro" id="IPR006016">
    <property type="entry name" value="UspA"/>
</dbReference>